<evidence type="ECO:0000313" key="3">
    <source>
        <dbReference type="Proteomes" id="UP000033070"/>
    </source>
</evidence>
<sequence>MRSESGKIEGDLEVKEDFALYGMVTGSILVTGGVLHLHGMCVKNLVVRPGGTAKLHGMVNGDAVNEGGSLEVHGTVSGAVRTVNGTTMVSPSAVVVRGVSQASGDNSQAVGLIGGAALGAAIGGPVGAVVGGVIGAILGKESKGLG</sequence>
<dbReference type="AlphaFoldDB" id="A0A2Z6GF40"/>
<evidence type="ECO:0000313" key="2">
    <source>
        <dbReference type="EMBL" id="BBE51979.1"/>
    </source>
</evidence>
<dbReference type="RefSeq" id="WP_062626587.1">
    <property type="nucleotide sequence ID" value="NZ_AP018738.1"/>
</dbReference>
<keyword evidence="3" id="KW-1185">Reference proteome</keyword>
<organism evidence="2 3">
    <name type="scientific">Ferriphaselus amnicola</name>
    <dbReference type="NCBI Taxonomy" id="1188319"/>
    <lineage>
        <taxon>Bacteria</taxon>
        <taxon>Pseudomonadati</taxon>
        <taxon>Pseudomonadota</taxon>
        <taxon>Betaproteobacteria</taxon>
        <taxon>Nitrosomonadales</taxon>
        <taxon>Gallionellaceae</taxon>
        <taxon>Ferriphaselus</taxon>
    </lineage>
</organism>
<feature type="transmembrane region" description="Helical" evidence="1">
    <location>
        <begin position="18"/>
        <end position="38"/>
    </location>
</feature>
<keyword evidence="1" id="KW-0812">Transmembrane</keyword>
<name>A0A2Z6GF40_9PROT</name>
<gene>
    <name evidence="2" type="ORF">OYT1_ch2466</name>
</gene>
<keyword evidence="1" id="KW-0472">Membrane</keyword>
<reference evidence="2 3" key="1">
    <citation type="submission" date="2018-06" db="EMBL/GenBank/DDBJ databases">
        <title>OYT1 Genome Sequencing.</title>
        <authorList>
            <person name="Kato S."/>
            <person name="Itoh T."/>
            <person name="Ohkuma M."/>
        </authorList>
    </citation>
    <scope>NUCLEOTIDE SEQUENCE [LARGE SCALE GENOMIC DNA]</scope>
    <source>
        <strain evidence="2 3">OYT1</strain>
    </source>
</reference>
<dbReference type="OrthoDB" id="7510721at2"/>
<dbReference type="EMBL" id="AP018738">
    <property type="protein sequence ID" value="BBE51979.1"/>
    <property type="molecule type" value="Genomic_DNA"/>
</dbReference>
<protein>
    <submittedName>
        <fullName evidence="2">Uncharacterized protein</fullName>
    </submittedName>
</protein>
<keyword evidence="1" id="KW-1133">Transmembrane helix</keyword>
<accession>A0A2Z6GF40</accession>
<dbReference type="Proteomes" id="UP000033070">
    <property type="component" value="Chromosome"/>
</dbReference>
<proteinExistence type="predicted"/>
<evidence type="ECO:0000256" key="1">
    <source>
        <dbReference type="SAM" id="Phobius"/>
    </source>
</evidence>
<dbReference type="KEGG" id="fam:OYT1_ch2466"/>